<evidence type="ECO:0000256" key="2">
    <source>
        <dbReference type="ARBA" id="ARBA00022448"/>
    </source>
</evidence>
<evidence type="ECO:0000256" key="4">
    <source>
        <dbReference type="ARBA" id="ARBA00022519"/>
    </source>
</evidence>
<evidence type="ECO:0000256" key="8">
    <source>
        <dbReference type="ARBA" id="ARBA00039381"/>
    </source>
</evidence>
<name>G5IKI9_9FIRM</name>
<evidence type="ECO:0000256" key="9">
    <source>
        <dbReference type="SAM" id="Phobius"/>
    </source>
</evidence>
<sequence>MKELRKRYRYSSFPFGIYGLLLVVILVFLTATQGNVSPTHLLNIARSAAPLGIAAMGQTVILLAGGLDLSLGSTISMVNLVMASMMNGGREHMAEAIVVSLALCIVIGFLNGFIIVKFQMQPFLVTMAMSVIIQGGYYLYTQGIARGSIAKEIRFLSEGWLGGIPIAVIIWVGIWIVISFVLHKTVYGRKLYMTGANPAASRLSGFHADRTIISAYVIGALLAGIAGIMLSAYIGVASVDIGTDYTLDSIASSVIGGAAFTGGVGSLEGTFPGVLILTILKSLMTILGISEAGKFICQGVVIAVMVALNQMRAAKK</sequence>
<evidence type="ECO:0000313" key="10">
    <source>
        <dbReference type="EMBL" id="EHI58018.1"/>
    </source>
</evidence>
<dbReference type="HOGENOM" id="CLU_028880_4_1_9"/>
<proteinExistence type="predicted"/>
<feature type="transmembrane region" description="Helical" evidence="9">
    <location>
        <begin position="160"/>
        <end position="182"/>
    </location>
</feature>
<feature type="transmembrane region" description="Helical" evidence="9">
    <location>
        <begin position="122"/>
        <end position="140"/>
    </location>
</feature>
<evidence type="ECO:0000256" key="1">
    <source>
        <dbReference type="ARBA" id="ARBA00004651"/>
    </source>
</evidence>
<dbReference type="PANTHER" id="PTHR32196">
    <property type="entry name" value="ABC TRANSPORTER PERMEASE PROTEIN YPHD-RELATED-RELATED"/>
    <property type="match status" value="1"/>
</dbReference>
<comment type="subcellular location">
    <subcellularLocation>
        <location evidence="1">Cell membrane</location>
        <topology evidence="1">Multi-pass membrane protein</topology>
    </subcellularLocation>
</comment>
<reference evidence="10 11" key="1">
    <citation type="submission" date="2011-08" db="EMBL/GenBank/DDBJ databases">
        <title>The Genome Sequence of Clostridium hathewayi WAL-18680.</title>
        <authorList>
            <consortium name="The Broad Institute Genome Sequencing Platform"/>
            <person name="Earl A."/>
            <person name="Ward D."/>
            <person name="Feldgarden M."/>
            <person name="Gevers D."/>
            <person name="Finegold S.M."/>
            <person name="Summanen P.H."/>
            <person name="Molitoris D.R."/>
            <person name="Song M."/>
            <person name="Daigneault M."/>
            <person name="Allen-Vercoe E."/>
            <person name="Young S.K."/>
            <person name="Zeng Q."/>
            <person name="Gargeya S."/>
            <person name="Fitzgerald M."/>
            <person name="Haas B."/>
            <person name="Abouelleil A."/>
            <person name="Alvarado L."/>
            <person name="Arachchi H.M."/>
            <person name="Berlin A."/>
            <person name="Brown A."/>
            <person name="Chapman S.B."/>
            <person name="Chen Z."/>
            <person name="Dunbar C."/>
            <person name="Freedman E."/>
            <person name="Gearin G."/>
            <person name="Gellesch M."/>
            <person name="Goldberg J."/>
            <person name="Griggs A."/>
            <person name="Gujja S."/>
            <person name="Heiman D."/>
            <person name="Howarth C."/>
            <person name="Larson L."/>
            <person name="Lui A."/>
            <person name="MacDonald P.J.P."/>
            <person name="Montmayeur A."/>
            <person name="Murphy C."/>
            <person name="Neiman D."/>
            <person name="Pearson M."/>
            <person name="Priest M."/>
            <person name="Roberts A."/>
            <person name="Saif S."/>
            <person name="Shea T."/>
            <person name="Shenoy N."/>
            <person name="Sisk P."/>
            <person name="Stolte C."/>
            <person name="Sykes S."/>
            <person name="Wortman J."/>
            <person name="Nusbaum C."/>
            <person name="Birren B."/>
        </authorList>
    </citation>
    <scope>NUCLEOTIDE SEQUENCE [LARGE SCALE GENOMIC DNA]</scope>
    <source>
        <strain evidence="10 11">WAL-18680</strain>
    </source>
</reference>
<dbReference type="RefSeq" id="WP_006782008.1">
    <property type="nucleotide sequence ID" value="NZ_CP040506.1"/>
</dbReference>
<evidence type="ECO:0000256" key="7">
    <source>
        <dbReference type="ARBA" id="ARBA00023136"/>
    </source>
</evidence>
<gene>
    <name evidence="10" type="ORF">HMPREF9473_04017</name>
</gene>
<accession>G5IKI9</accession>
<keyword evidence="2" id="KW-0813">Transport</keyword>
<dbReference type="EMBL" id="ADLN01000111">
    <property type="protein sequence ID" value="EHI58018.1"/>
    <property type="molecule type" value="Genomic_DNA"/>
</dbReference>
<dbReference type="AlphaFoldDB" id="G5IKI9"/>
<evidence type="ECO:0000256" key="5">
    <source>
        <dbReference type="ARBA" id="ARBA00022692"/>
    </source>
</evidence>
<keyword evidence="7 9" id="KW-0472">Membrane</keyword>
<evidence type="ECO:0000313" key="11">
    <source>
        <dbReference type="Proteomes" id="UP000005384"/>
    </source>
</evidence>
<dbReference type="PANTHER" id="PTHR32196:SF71">
    <property type="entry name" value="AUTOINDUCER 2 IMPORT SYSTEM PERMEASE PROTEIN LSRD"/>
    <property type="match status" value="1"/>
</dbReference>
<comment type="caution">
    <text evidence="10">The sequence shown here is derived from an EMBL/GenBank/DDBJ whole genome shotgun (WGS) entry which is preliminary data.</text>
</comment>
<keyword evidence="11" id="KW-1185">Reference proteome</keyword>
<keyword evidence="3" id="KW-1003">Cell membrane</keyword>
<keyword evidence="4" id="KW-0997">Cell inner membrane</keyword>
<feature type="transmembrane region" description="Helical" evidence="9">
    <location>
        <begin position="213"/>
        <end position="236"/>
    </location>
</feature>
<protein>
    <recommendedName>
        <fullName evidence="8">Autoinducer 2 import system permease protein LsrD</fullName>
    </recommendedName>
</protein>
<dbReference type="Proteomes" id="UP000005384">
    <property type="component" value="Unassembled WGS sequence"/>
</dbReference>
<feature type="transmembrane region" description="Helical" evidence="9">
    <location>
        <begin position="257"/>
        <end position="280"/>
    </location>
</feature>
<feature type="transmembrane region" description="Helical" evidence="9">
    <location>
        <begin position="286"/>
        <end position="308"/>
    </location>
</feature>
<dbReference type="PATRIC" id="fig|742737.3.peg.4003"/>
<feature type="transmembrane region" description="Helical" evidence="9">
    <location>
        <begin position="51"/>
        <end position="81"/>
    </location>
</feature>
<keyword evidence="5 9" id="KW-0812">Transmembrane</keyword>
<dbReference type="InterPro" id="IPR001851">
    <property type="entry name" value="ABC_transp_permease"/>
</dbReference>
<dbReference type="OrthoDB" id="9815820at2"/>
<dbReference type="GO" id="GO:0022857">
    <property type="term" value="F:transmembrane transporter activity"/>
    <property type="evidence" value="ECO:0007669"/>
    <property type="project" value="InterPro"/>
</dbReference>
<feature type="transmembrane region" description="Helical" evidence="9">
    <location>
        <begin position="12"/>
        <end position="31"/>
    </location>
</feature>
<dbReference type="Pfam" id="PF02653">
    <property type="entry name" value="BPD_transp_2"/>
    <property type="match status" value="1"/>
</dbReference>
<keyword evidence="6 9" id="KW-1133">Transmembrane helix</keyword>
<evidence type="ECO:0000256" key="3">
    <source>
        <dbReference type="ARBA" id="ARBA00022475"/>
    </source>
</evidence>
<dbReference type="CDD" id="cd06579">
    <property type="entry name" value="TM_PBP1_transp_AraH_like"/>
    <property type="match status" value="1"/>
</dbReference>
<feature type="transmembrane region" description="Helical" evidence="9">
    <location>
        <begin position="93"/>
        <end position="116"/>
    </location>
</feature>
<organism evidence="10 11">
    <name type="scientific">Hungatella hathewayi WAL-18680</name>
    <dbReference type="NCBI Taxonomy" id="742737"/>
    <lineage>
        <taxon>Bacteria</taxon>
        <taxon>Bacillati</taxon>
        <taxon>Bacillota</taxon>
        <taxon>Clostridia</taxon>
        <taxon>Lachnospirales</taxon>
        <taxon>Lachnospiraceae</taxon>
        <taxon>Hungatella</taxon>
    </lineage>
</organism>
<dbReference type="GO" id="GO:0005886">
    <property type="term" value="C:plasma membrane"/>
    <property type="evidence" value="ECO:0007669"/>
    <property type="project" value="UniProtKB-SubCell"/>
</dbReference>
<evidence type="ECO:0000256" key="6">
    <source>
        <dbReference type="ARBA" id="ARBA00022989"/>
    </source>
</evidence>